<accession>A0AA88SI33</accession>
<gene>
    <name evidence="2" type="ORF">Q5P01_016577</name>
</gene>
<reference evidence="2" key="1">
    <citation type="submission" date="2023-07" db="EMBL/GenBank/DDBJ databases">
        <title>Chromosome-level Genome Assembly of Striped Snakehead (Channa striata).</title>
        <authorList>
            <person name="Liu H."/>
        </authorList>
    </citation>
    <scope>NUCLEOTIDE SEQUENCE</scope>
    <source>
        <strain evidence="2">Gz</strain>
        <tissue evidence="2">Muscle</tissue>
    </source>
</reference>
<dbReference type="Proteomes" id="UP001187415">
    <property type="component" value="Unassembled WGS sequence"/>
</dbReference>
<evidence type="ECO:0000313" key="2">
    <source>
        <dbReference type="EMBL" id="KAK2832688.1"/>
    </source>
</evidence>
<evidence type="ECO:0000313" key="3">
    <source>
        <dbReference type="Proteomes" id="UP001187415"/>
    </source>
</evidence>
<feature type="region of interest" description="Disordered" evidence="1">
    <location>
        <begin position="48"/>
        <end position="79"/>
    </location>
</feature>
<dbReference type="EMBL" id="JAUPFM010000013">
    <property type="protein sequence ID" value="KAK2832688.1"/>
    <property type="molecule type" value="Genomic_DNA"/>
</dbReference>
<proteinExistence type="predicted"/>
<dbReference type="AlphaFoldDB" id="A0AA88SI33"/>
<comment type="caution">
    <text evidence="2">The sequence shown here is derived from an EMBL/GenBank/DDBJ whole genome shotgun (WGS) entry which is preliminary data.</text>
</comment>
<evidence type="ECO:0000256" key="1">
    <source>
        <dbReference type="SAM" id="MobiDB-lite"/>
    </source>
</evidence>
<name>A0AA88SI33_CHASR</name>
<feature type="region of interest" description="Disordered" evidence="1">
    <location>
        <begin position="479"/>
        <end position="502"/>
    </location>
</feature>
<protein>
    <submittedName>
        <fullName evidence="2">Uncharacterized protein</fullName>
    </submittedName>
</protein>
<organism evidence="2 3">
    <name type="scientific">Channa striata</name>
    <name type="common">Snakehead murrel</name>
    <name type="synonym">Ophicephalus striatus</name>
    <dbReference type="NCBI Taxonomy" id="64152"/>
    <lineage>
        <taxon>Eukaryota</taxon>
        <taxon>Metazoa</taxon>
        <taxon>Chordata</taxon>
        <taxon>Craniata</taxon>
        <taxon>Vertebrata</taxon>
        <taxon>Euteleostomi</taxon>
        <taxon>Actinopterygii</taxon>
        <taxon>Neopterygii</taxon>
        <taxon>Teleostei</taxon>
        <taxon>Neoteleostei</taxon>
        <taxon>Acanthomorphata</taxon>
        <taxon>Anabantaria</taxon>
        <taxon>Anabantiformes</taxon>
        <taxon>Channoidei</taxon>
        <taxon>Channidae</taxon>
        <taxon>Channa</taxon>
    </lineage>
</organism>
<keyword evidence="3" id="KW-1185">Reference proteome</keyword>
<sequence>MTATGYGARVLYSKQHRFGPSIEETDSGEGCMLVEECEKADCEMERGDRGVAERGPGGGTSKSTGVSTEGGGHKGSFPFNGRVPEELLRECERNRQNALVGAACKATNLYRRVSTISCSSGGRCLRAKAQRVGKRCGGAKCLVCLVTLVKSSKYRHRAGVKLRCPCDVRVCDTCFTNDPESYLSEPHFSSCSVVLEFVCARCACFAVLMNKPCCAWMCSRCSADLRESGSSCSRCSAPVSHGEPRERHSLCCDTRSACDSTSGAPCCDERKIAEYSEEIRARVFEWVSSSRHVSTSDLEVPFPECPGTQVVCVCESTDHPNPKCPRCTPTAEFPGMDFGKLTMNMSDLNGDAWERTIGRVAEGLLKASLHVTIRWCGPWWKLVAVCSLMGFKQAYGNPCGDSCGEQHVDPGDRDLIELFQELKPGQLTVKDLLELECSLRRDCHGHEVVLGTSEVRLSLRALLPETCLVCRTRKEPIAQARKRQGKKGDRVGGGPVEPTDDNRKLSLYCHETV</sequence>